<reference evidence="1" key="1">
    <citation type="journal article" date="2020" name="mSystems">
        <title>Genome- and Community-Level Interaction Insights into Carbon Utilization and Element Cycling Functions of Hydrothermarchaeota in Hydrothermal Sediment.</title>
        <authorList>
            <person name="Zhou Z."/>
            <person name="Liu Y."/>
            <person name="Xu W."/>
            <person name="Pan J."/>
            <person name="Luo Z.H."/>
            <person name="Li M."/>
        </authorList>
    </citation>
    <scope>NUCLEOTIDE SEQUENCE [LARGE SCALE GENOMIC DNA]</scope>
    <source>
        <strain evidence="1">SpSt-1224</strain>
    </source>
</reference>
<dbReference type="PIRSF" id="PIRSF000414">
    <property type="entry name" value="AICARFT_IMPCHas"/>
    <property type="match status" value="1"/>
</dbReference>
<dbReference type="GO" id="GO:0005829">
    <property type="term" value="C:cytosol"/>
    <property type="evidence" value="ECO:0007669"/>
    <property type="project" value="TreeGrafter"/>
</dbReference>
<dbReference type="InterPro" id="IPR024051">
    <property type="entry name" value="AICAR_Tfase_dup_dom_sf"/>
</dbReference>
<dbReference type="GO" id="GO:0004643">
    <property type="term" value="F:phosphoribosylaminoimidazolecarboxamide formyltransferase activity"/>
    <property type="evidence" value="ECO:0007669"/>
    <property type="project" value="InterPro"/>
</dbReference>
<dbReference type="SMART" id="SM00798">
    <property type="entry name" value="AICARFT_IMPCHas"/>
    <property type="match status" value="1"/>
</dbReference>
<name>A0A7C2TL28_9BACT</name>
<proteinExistence type="predicted"/>
<sequence>MADLKKMYTTILGDHFPMEMTITFGDQNLRFRKRTWKLTQDDGSVDERGIRYGENPDQEAALYELVNGNLTLGDCRFIEPGHGLVSGIRAEDMLQVGKHPGKINLTDIDNGLNIIKYLMDRPAAVILKHNNPCGVAYGKDLADAFNRANRADRIAAFGGAVVLNRPCDQATAELLSGNYLEVVCAPEFEAGTLDILSKRKNLRVVRINRIDRLAEFEKFRFVDFKSLIDGGLIVQQSAVNSIRSAADLKPAVATYKGQEYKVEREPTVQEIDDMIFGWAVEHGVTSNSVIYVKNGCTTGIGTGEQDRVGVAEIAVHKAYIKYADILCFDTHGIPYADLVLEIEQGKRDRADKEAIDAKTQVDKAGLPGSVMISDAFFPFRDGADVGIRQGVSAILQAGGSARDFETIVACNEAKPQVAMKFTGQRSFKH</sequence>
<dbReference type="GO" id="GO:0006189">
    <property type="term" value="P:'de novo' IMP biosynthetic process"/>
    <property type="evidence" value="ECO:0007669"/>
    <property type="project" value="TreeGrafter"/>
</dbReference>
<organism evidence="1">
    <name type="scientific">Desulfurivibrio alkaliphilus</name>
    <dbReference type="NCBI Taxonomy" id="427923"/>
    <lineage>
        <taxon>Bacteria</taxon>
        <taxon>Pseudomonadati</taxon>
        <taxon>Thermodesulfobacteriota</taxon>
        <taxon>Desulfobulbia</taxon>
        <taxon>Desulfobulbales</taxon>
        <taxon>Desulfobulbaceae</taxon>
        <taxon>Desulfurivibrio</taxon>
    </lineage>
</organism>
<dbReference type="SUPFAM" id="SSF53927">
    <property type="entry name" value="Cytidine deaminase-like"/>
    <property type="match status" value="1"/>
</dbReference>
<dbReference type="EMBL" id="DSDS01000128">
    <property type="protein sequence ID" value="HET98134.1"/>
    <property type="molecule type" value="Genomic_DNA"/>
</dbReference>
<dbReference type="Gene3D" id="3.40.140.20">
    <property type="match status" value="2"/>
</dbReference>
<dbReference type="Proteomes" id="UP000885986">
    <property type="component" value="Unassembled WGS sequence"/>
</dbReference>
<dbReference type="Pfam" id="PF01808">
    <property type="entry name" value="AICARFT_IMPCHas"/>
    <property type="match status" value="1"/>
</dbReference>
<dbReference type="PANTHER" id="PTHR11692">
    <property type="entry name" value="BIFUNCTIONAL PURINE BIOSYNTHESIS PROTEIN PURH"/>
    <property type="match status" value="1"/>
</dbReference>
<accession>A0A7C2TL28</accession>
<dbReference type="GO" id="GO:0003937">
    <property type="term" value="F:IMP cyclohydrolase activity"/>
    <property type="evidence" value="ECO:0007669"/>
    <property type="project" value="InterPro"/>
</dbReference>
<gene>
    <name evidence="1" type="ORF">ENN98_05505</name>
</gene>
<dbReference type="PANTHER" id="PTHR11692:SF0">
    <property type="entry name" value="BIFUNCTIONAL PURINE BIOSYNTHESIS PROTEIN ATIC"/>
    <property type="match status" value="1"/>
</dbReference>
<dbReference type="InterPro" id="IPR016193">
    <property type="entry name" value="Cytidine_deaminase-like"/>
</dbReference>
<comment type="caution">
    <text evidence="1">The sequence shown here is derived from an EMBL/GenBank/DDBJ whole genome shotgun (WGS) entry which is preliminary data.</text>
</comment>
<evidence type="ECO:0000313" key="1">
    <source>
        <dbReference type="EMBL" id="HET98134.1"/>
    </source>
</evidence>
<dbReference type="InterPro" id="IPR002695">
    <property type="entry name" value="PurH-like"/>
</dbReference>
<dbReference type="AlphaFoldDB" id="A0A7C2TL28"/>
<protein>
    <submittedName>
        <fullName evidence="1">IMP cyclohydrolase</fullName>
    </submittedName>
</protein>